<dbReference type="InterPro" id="IPR036291">
    <property type="entry name" value="NAD(P)-bd_dom_sf"/>
</dbReference>
<dbReference type="Gene3D" id="3.40.50.720">
    <property type="entry name" value="NAD(P)-binding Rossmann-like Domain"/>
    <property type="match status" value="1"/>
</dbReference>
<evidence type="ECO:0000313" key="5">
    <source>
        <dbReference type="Proteomes" id="UP000218209"/>
    </source>
</evidence>
<dbReference type="InterPro" id="IPR020904">
    <property type="entry name" value="Sc_DH/Rdtase_CS"/>
</dbReference>
<dbReference type="OrthoDB" id="37659at2759"/>
<protein>
    <submittedName>
        <fullName evidence="4">Uncharacterized protein</fullName>
    </submittedName>
</protein>
<dbReference type="GO" id="GO:0005829">
    <property type="term" value="C:cytosol"/>
    <property type="evidence" value="ECO:0007669"/>
    <property type="project" value="TreeGrafter"/>
</dbReference>
<dbReference type="PANTHER" id="PTHR43391">
    <property type="entry name" value="RETINOL DEHYDROGENASE-RELATED"/>
    <property type="match status" value="1"/>
</dbReference>
<name>A0A1X6P981_PORUM</name>
<organism evidence="4 5">
    <name type="scientific">Porphyra umbilicalis</name>
    <name type="common">Purple laver</name>
    <name type="synonym">Red alga</name>
    <dbReference type="NCBI Taxonomy" id="2786"/>
    <lineage>
        <taxon>Eukaryota</taxon>
        <taxon>Rhodophyta</taxon>
        <taxon>Bangiophyceae</taxon>
        <taxon>Bangiales</taxon>
        <taxon>Bangiaceae</taxon>
        <taxon>Porphyra</taxon>
    </lineage>
</organism>
<dbReference type="InterPro" id="IPR002347">
    <property type="entry name" value="SDR_fam"/>
</dbReference>
<evidence type="ECO:0000313" key="4">
    <source>
        <dbReference type="EMBL" id="OSX77320.1"/>
    </source>
</evidence>
<dbReference type="Proteomes" id="UP000218209">
    <property type="component" value="Unassembled WGS sequence"/>
</dbReference>
<dbReference type="AlphaFoldDB" id="A0A1X6P981"/>
<gene>
    <name evidence="4" type="ORF">BU14_0152s0015</name>
</gene>
<dbReference type="PRINTS" id="PR00080">
    <property type="entry name" value="SDRFAMILY"/>
</dbReference>
<dbReference type="GO" id="GO:0016491">
    <property type="term" value="F:oxidoreductase activity"/>
    <property type="evidence" value="ECO:0007669"/>
    <property type="project" value="UniProtKB-KW"/>
</dbReference>
<keyword evidence="2" id="KW-0560">Oxidoreductase</keyword>
<evidence type="ECO:0000256" key="1">
    <source>
        <dbReference type="ARBA" id="ARBA00006484"/>
    </source>
</evidence>
<dbReference type="PANTHER" id="PTHR43391:SF86">
    <property type="entry name" value="SHORT-CHAIN DEHYDROGENASE_REDUCTASE FAMILY PROTEIN"/>
    <property type="match status" value="1"/>
</dbReference>
<dbReference type="Pfam" id="PF00106">
    <property type="entry name" value="adh_short"/>
    <property type="match status" value="1"/>
</dbReference>
<sequence length="319" mass="33494">MPLPLLAPFSTAPSLVRLDVPLARCRLARLSRRVAMAPKIALVTGTNSGIGLAASVQLCQAGYTTYATVRSLAKATALREAAKAAGVVDRLKVIEMDVSNDASVASAVTNVLAETDNTLDVVVANAGYGDLSPPEAAAVQAFQDNLNVNLFGVVRLANAVLPSMRAAGRGRIIATSSILGLVAMPMMPVYATTKFALEGYMESMAAAYAGIGIHFSLVEPGPVATAFSDNATVPNGMPAELRPAAKAMEAFMGRLLSQPQSSEECAKYIVRAATEERPQLRYMTYEPVEPMIREKYVDLTGGKTLAALTAMVAPLDASS</sequence>
<dbReference type="PROSITE" id="PS00061">
    <property type="entry name" value="ADH_SHORT"/>
    <property type="match status" value="1"/>
</dbReference>
<evidence type="ECO:0000256" key="3">
    <source>
        <dbReference type="RuleBase" id="RU000363"/>
    </source>
</evidence>
<comment type="similarity">
    <text evidence="1 3">Belongs to the short-chain dehydrogenases/reductases (SDR) family.</text>
</comment>
<dbReference type="PRINTS" id="PR00081">
    <property type="entry name" value="GDHRDH"/>
</dbReference>
<reference evidence="4 5" key="1">
    <citation type="submission" date="2017-03" db="EMBL/GenBank/DDBJ databases">
        <title>WGS assembly of Porphyra umbilicalis.</title>
        <authorList>
            <person name="Brawley S.H."/>
            <person name="Blouin N.A."/>
            <person name="Ficko-Blean E."/>
            <person name="Wheeler G.L."/>
            <person name="Lohr M."/>
            <person name="Goodson H.V."/>
            <person name="Jenkins J.W."/>
            <person name="Blaby-Haas C.E."/>
            <person name="Helliwell K.E."/>
            <person name="Chan C."/>
            <person name="Marriage T."/>
            <person name="Bhattacharya D."/>
            <person name="Klein A.S."/>
            <person name="Badis Y."/>
            <person name="Brodie J."/>
            <person name="Cao Y."/>
            <person name="Collen J."/>
            <person name="Dittami S.M."/>
            <person name="Gachon C.M."/>
            <person name="Green B.R."/>
            <person name="Karpowicz S."/>
            <person name="Kim J.W."/>
            <person name="Kudahl U."/>
            <person name="Lin S."/>
            <person name="Michel G."/>
            <person name="Mittag M."/>
            <person name="Olson B.J."/>
            <person name="Pangilinan J."/>
            <person name="Peng Y."/>
            <person name="Qiu H."/>
            <person name="Shu S."/>
            <person name="Singer J.T."/>
            <person name="Smith A.G."/>
            <person name="Sprecher B.N."/>
            <person name="Wagner V."/>
            <person name="Wang W."/>
            <person name="Wang Z.-Y."/>
            <person name="Yan J."/>
            <person name="Yarish C."/>
            <person name="Zoeuner-Riek S."/>
            <person name="Zhuang Y."/>
            <person name="Zou Y."/>
            <person name="Lindquist E.A."/>
            <person name="Grimwood J."/>
            <person name="Barry K."/>
            <person name="Rokhsar D.S."/>
            <person name="Schmutz J."/>
            <person name="Stiller J.W."/>
            <person name="Grossman A.R."/>
            <person name="Prochnik S.E."/>
        </authorList>
    </citation>
    <scope>NUCLEOTIDE SEQUENCE [LARGE SCALE GENOMIC DNA]</scope>
    <source>
        <strain evidence="4">4086291</strain>
    </source>
</reference>
<evidence type="ECO:0000256" key="2">
    <source>
        <dbReference type="ARBA" id="ARBA00023002"/>
    </source>
</evidence>
<keyword evidence="5" id="KW-1185">Reference proteome</keyword>
<proteinExistence type="inferred from homology"/>
<accession>A0A1X6P981</accession>
<dbReference type="EMBL" id="KV918841">
    <property type="protein sequence ID" value="OSX77320.1"/>
    <property type="molecule type" value="Genomic_DNA"/>
</dbReference>
<dbReference type="SUPFAM" id="SSF51735">
    <property type="entry name" value="NAD(P)-binding Rossmann-fold domains"/>
    <property type="match status" value="1"/>
</dbReference>